<gene>
    <name evidence="1" type="ORF">DCMF_15670</name>
</gene>
<accession>A0A3G1KU86</accession>
<dbReference type="RefSeq" id="WP_148135290.1">
    <property type="nucleotide sequence ID" value="NZ_CP017634.1"/>
</dbReference>
<keyword evidence="2" id="KW-1185">Reference proteome</keyword>
<evidence type="ECO:0000313" key="1">
    <source>
        <dbReference type="EMBL" id="ATW26019.1"/>
    </source>
</evidence>
<reference evidence="1 2" key="1">
    <citation type="submission" date="2016-10" db="EMBL/GenBank/DDBJ databases">
        <title>Complete Genome Sequence of Peptococcaceae strain DCMF.</title>
        <authorList>
            <person name="Edwards R.J."/>
            <person name="Holland S.I."/>
            <person name="Deshpande N.P."/>
            <person name="Wong Y.K."/>
            <person name="Ertan H."/>
            <person name="Manefield M."/>
            <person name="Russell T.L."/>
            <person name="Lee M.J."/>
        </authorList>
    </citation>
    <scope>NUCLEOTIDE SEQUENCE [LARGE SCALE GENOMIC DNA]</scope>
    <source>
        <strain evidence="1 2">DCMF</strain>
    </source>
</reference>
<dbReference type="AlphaFoldDB" id="A0A3G1KU86"/>
<dbReference type="KEGG" id="fwa:DCMF_15670"/>
<organism evidence="1 2">
    <name type="scientific">Formimonas warabiya</name>
    <dbReference type="NCBI Taxonomy" id="1761012"/>
    <lineage>
        <taxon>Bacteria</taxon>
        <taxon>Bacillati</taxon>
        <taxon>Bacillota</taxon>
        <taxon>Clostridia</taxon>
        <taxon>Eubacteriales</taxon>
        <taxon>Peptococcaceae</taxon>
        <taxon>Candidatus Formimonas</taxon>
    </lineage>
</organism>
<protein>
    <submittedName>
        <fullName evidence="1">Uncharacterized protein</fullName>
    </submittedName>
</protein>
<dbReference type="OrthoDB" id="2081693at2"/>
<proteinExistence type="predicted"/>
<dbReference type="Proteomes" id="UP000323521">
    <property type="component" value="Chromosome"/>
</dbReference>
<evidence type="ECO:0000313" key="2">
    <source>
        <dbReference type="Proteomes" id="UP000323521"/>
    </source>
</evidence>
<dbReference type="EMBL" id="CP017634">
    <property type="protein sequence ID" value="ATW26019.1"/>
    <property type="molecule type" value="Genomic_DNA"/>
</dbReference>
<name>A0A3G1KU86_FORW1</name>
<sequence>MYTENICLKDYPEWYRLERETEKIINKLSRGEELKFYLKNPDEYIRRLAILRINSLKLKGAVNALEGILDDPSESLSNKELAAWTIKSICLKWQMELFISHRMIYKFTGSEQYYDLFRISFEDSFSSPRFNLSSSPLTSKLERENGNHHRNQDIRFETCFSFQEWLNACYSEFLSTGKQKLIKLPSTILTMAKSLSEKFFTTWYSKVKLFFTCKLPLMLTNLLSNLKTNEKNKRKTFLKYERYPKDSERKKSAPLVVCVRGAVDRIFYLFCFPLRLIMKHKMGTLAALCACYCLLTFTDTGKIISQKYFGVSFYDLQNQYLNEKFMETCDEITTIVKKVLMIAWLQLKDIGDWLYDQWLEEIRK</sequence>